<keyword evidence="3" id="KW-1185">Reference proteome</keyword>
<keyword evidence="1" id="KW-0812">Transmembrane</keyword>
<dbReference type="Proteomes" id="UP000662931">
    <property type="component" value="Chromosome 4"/>
</dbReference>
<feature type="transmembrane region" description="Helical" evidence="1">
    <location>
        <begin position="75"/>
        <end position="97"/>
    </location>
</feature>
<reference evidence="2" key="1">
    <citation type="submission" date="2020-10" db="EMBL/GenBank/DDBJ databases">
        <authorList>
            <person name="Roach M.J.R."/>
        </authorList>
    </citation>
    <scope>NUCLEOTIDE SEQUENCE</scope>
    <source>
        <strain evidence="2">CBS 1945</strain>
    </source>
</reference>
<sequence>MPEVKKQEKILADSKAKINSNVARAITFLTVVPMNLIRLWYSRVPLLYLPNGLLPAFLEIFVLNFPLLSRGSIGVIVWSFCVSRVFNFFASFFKLIFFTEVVHKTPTTKID</sequence>
<dbReference type="GO" id="GO:0071816">
    <property type="term" value="P:tail-anchored membrane protein insertion into ER membrane"/>
    <property type="evidence" value="ECO:0007669"/>
    <property type="project" value="InterPro"/>
</dbReference>
<feature type="transmembrane region" description="Helical" evidence="1">
    <location>
        <begin position="21"/>
        <end position="41"/>
    </location>
</feature>
<proteinExistence type="predicted"/>
<name>A0A875S974_EENNA</name>
<dbReference type="InterPro" id="IPR028945">
    <property type="entry name" value="Get1"/>
</dbReference>
<dbReference type="RefSeq" id="XP_038780280.1">
    <property type="nucleotide sequence ID" value="XM_038924352.1"/>
</dbReference>
<feature type="transmembrane region" description="Helical" evidence="1">
    <location>
        <begin position="47"/>
        <end position="68"/>
    </location>
</feature>
<dbReference type="Pfam" id="PF04420">
    <property type="entry name" value="CHD5"/>
    <property type="match status" value="1"/>
</dbReference>
<dbReference type="EMBL" id="CP064815">
    <property type="protein sequence ID" value="QPG76715.1"/>
    <property type="molecule type" value="Genomic_DNA"/>
</dbReference>
<keyword evidence="1" id="KW-1133">Transmembrane helix</keyword>
<evidence type="ECO:0000313" key="2">
    <source>
        <dbReference type="EMBL" id="QPG76715.1"/>
    </source>
</evidence>
<dbReference type="AlphaFoldDB" id="A0A875S974"/>
<protein>
    <submittedName>
        <fullName evidence="2">Uncharacterized protein</fullName>
    </submittedName>
</protein>
<evidence type="ECO:0000313" key="3">
    <source>
        <dbReference type="Proteomes" id="UP000662931"/>
    </source>
</evidence>
<gene>
    <name evidence="2" type="ORF">FOA43_004109</name>
</gene>
<evidence type="ECO:0000256" key="1">
    <source>
        <dbReference type="SAM" id="Phobius"/>
    </source>
</evidence>
<accession>A0A875S974</accession>
<organism evidence="2 3">
    <name type="scientific">Eeniella nana</name>
    <name type="common">Yeast</name>
    <name type="synonym">Brettanomyces nanus</name>
    <dbReference type="NCBI Taxonomy" id="13502"/>
    <lineage>
        <taxon>Eukaryota</taxon>
        <taxon>Fungi</taxon>
        <taxon>Dikarya</taxon>
        <taxon>Ascomycota</taxon>
        <taxon>Saccharomycotina</taxon>
        <taxon>Pichiomycetes</taxon>
        <taxon>Pichiales</taxon>
        <taxon>Pichiaceae</taxon>
        <taxon>Brettanomyces</taxon>
    </lineage>
</organism>
<dbReference type="OrthoDB" id="69461at2759"/>
<dbReference type="GeneID" id="62197509"/>
<dbReference type="KEGG" id="bnn:FOA43_004109"/>
<keyword evidence="1" id="KW-0472">Membrane</keyword>